<comment type="caution">
    <text evidence="1">The sequence shown here is derived from an EMBL/GenBank/DDBJ whole genome shotgun (WGS) entry which is preliminary data.</text>
</comment>
<evidence type="ECO:0008006" key="3">
    <source>
        <dbReference type="Google" id="ProtNLM"/>
    </source>
</evidence>
<gene>
    <name evidence="1" type="ORF">C7H19_11175</name>
</gene>
<dbReference type="RefSeq" id="WP_106456959.1">
    <property type="nucleotide sequence ID" value="NZ_PXOH01000010.1"/>
</dbReference>
<keyword evidence="2" id="KW-1185">Reference proteome</keyword>
<reference evidence="1 2" key="1">
    <citation type="submission" date="2018-03" db="EMBL/GenBank/DDBJ databases">
        <title>The ancient ancestry and fast evolution of plastids.</title>
        <authorList>
            <person name="Moore K.R."/>
            <person name="Magnabosco C."/>
            <person name="Momper L."/>
            <person name="Gold D.A."/>
            <person name="Bosak T."/>
            <person name="Fournier G.P."/>
        </authorList>
    </citation>
    <scope>NUCLEOTIDE SEQUENCE [LARGE SCALE GENOMIC DNA]</scope>
    <source>
        <strain evidence="1 2">CCALA 016</strain>
    </source>
</reference>
<sequence length="89" mass="10168">MTVQPSNPIIRPSEQEVLTISEMRKRYPQEWLLIADTESDDDFNIIKGELLAHSSNREEIDQALLNYSDVKSLAIEYTGPISEDYAVIL</sequence>
<protein>
    <recommendedName>
        <fullName evidence="3">DUF5678 domain-containing protein</fullName>
    </recommendedName>
</protein>
<evidence type="ECO:0000313" key="1">
    <source>
        <dbReference type="EMBL" id="PSF37271.1"/>
    </source>
</evidence>
<organism evidence="1 2">
    <name type="scientific">Aphanothece hegewaldii CCALA 016</name>
    <dbReference type="NCBI Taxonomy" id="2107694"/>
    <lineage>
        <taxon>Bacteria</taxon>
        <taxon>Bacillati</taxon>
        <taxon>Cyanobacteriota</taxon>
        <taxon>Cyanophyceae</taxon>
        <taxon>Oscillatoriophycideae</taxon>
        <taxon>Chroococcales</taxon>
        <taxon>Aphanothecaceae</taxon>
        <taxon>Aphanothece</taxon>
    </lineage>
</organism>
<evidence type="ECO:0000313" key="2">
    <source>
        <dbReference type="Proteomes" id="UP000239001"/>
    </source>
</evidence>
<dbReference type="AlphaFoldDB" id="A0A2T1LY42"/>
<accession>A0A2T1LY42</accession>
<dbReference type="Proteomes" id="UP000239001">
    <property type="component" value="Unassembled WGS sequence"/>
</dbReference>
<proteinExistence type="predicted"/>
<reference evidence="1 2" key="2">
    <citation type="submission" date="2018-03" db="EMBL/GenBank/DDBJ databases">
        <authorList>
            <person name="Keele B.F."/>
        </authorList>
    </citation>
    <scope>NUCLEOTIDE SEQUENCE [LARGE SCALE GENOMIC DNA]</scope>
    <source>
        <strain evidence="1 2">CCALA 016</strain>
    </source>
</reference>
<dbReference type="EMBL" id="PXOH01000010">
    <property type="protein sequence ID" value="PSF37271.1"/>
    <property type="molecule type" value="Genomic_DNA"/>
</dbReference>
<name>A0A2T1LY42_9CHRO</name>
<dbReference type="OrthoDB" id="535332at2"/>